<reference evidence="3 4" key="1">
    <citation type="submission" date="2016-10" db="EMBL/GenBank/DDBJ databases">
        <authorList>
            <person name="de Groot N.N."/>
        </authorList>
    </citation>
    <scope>NUCLEOTIDE SEQUENCE [LARGE SCALE GENOMIC DNA]</scope>
    <source>
        <strain evidence="3 4">CGMCC 4.2022</strain>
    </source>
</reference>
<keyword evidence="4" id="KW-1185">Reference proteome</keyword>
<protein>
    <submittedName>
        <fullName evidence="3">Uncharacterized protein</fullName>
    </submittedName>
</protein>
<gene>
    <name evidence="3" type="ORF">SAMN05216259_115109</name>
</gene>
<evidence type="ECO:0000256" key="2">
    <source>
        <dbReference type="SAM" id="Phobius"/>
    </source>
</evidence>
<feature type="transmembrane region" description="Helical" evidence="2">
    <location>
        <begin position="30"/>
        <end position="48"/>
    </location>
</feature>
<proteinExistence type="predicted"/>
<keyword evidence="2" id="KW-0812">Transmembrane</keyword>
<evidence type="ECO:0000256" key="1">
    <source>
        <dbReference type="SAM" id="MobiDB-lite"/>
    </source>
</evidence>
<name>A0A1H0P8N3_9ACTN</name>
<dbReference type="STRING" id="310781.SAMN05216259_115109"/>
<feature type="region of interest" description="Disordered" evidence="1">
    <location>
        <begin position="1"/>
        <end position="22"/>
    </location>
</feature>
<dbReference type="Proteomes" id="UP000199341">
    <property type="component" value="Unassembled WGS sequence"/>
</dbReference>
<evidence type="ECO:0000313" key="4">
    <source>
        <dbReference type="Proteomes" id="UP000199341"/>
    </source>
</evidence>
<dbReference type="EMBL" id="FNIE01000015">
    <property type="protein sequence ID" value="SDP01344.1"/>
    <property type="molecule type" value="Genomic_DNA"/>
</dbReference>
<evidence type="ECO:0000313" key="3">
    <source>
        <dbReference type="EMBL" id="SDP01344.1"/>
    </source>
</evidence>
<dbReference type="AlphaFoldDB" id="A0A1H0P8N3"/>
<keyword evidence="2" id="KW-0472">Membrane</keyword>
<feature type="transmembrane region" description="Helical" evidence="2">
    <location>
        <begin position="54"/>
        <end position="75"/>
    </location>
</feature>
<accession>A0A1H0P8N3</accession>
<keyword evidence="2" id="KW-1133">Transmembrane helix</keyword>
<organism evidence="3 4">
    <name type="scientific">Actinacidiphila guanduensis</name>
    <dbReference type="NCBI Taxonomy" id="310781"/>
    <lineage>
        <taxon>Bacteria</taxon>
        <taxon>Bacillati</taxon>
        <taxon>Actinomycetota</taxon>
        <taxon>Actinomycetes</taxon>
        <taxon>Kitasatosporales</taxon>
        <taxon>Streptomycetaceae</taxon>
        <taxon>Actinacidiphila</taxon>
    </lineage>
</organism>
<sequence length="81" mass="8280">MAKADPYRLSGPARPEPASRPPARGEVIRALLWTVLVIGVAANMAASLSGVPTALHLACGLVTALAAAALGVRALRGRGRR</sequence>
<dbReference type="RefSeq" id="WP_093787474.1">
    <property type="nucleotide sequence ID" value="NZ_FNIE01000015.1"/>
</dbReference>